<organism evidence="1 2">
    <name type="scientific">Actinoplanes hulinensis</name>
    <dbReference type="NCBI Taxonomy" id="1144547"/>
    <lineage>
        <taxon>Bacteria</taxon>
        <taxon>Bacillati</taxon>
        <taxon>Actinomycetota</taxon>
        <taxon>Actinomycetes</taxon>
        <taxon>Micromonosporales</taxon>
        <taxon>Micromonosporaceae</taxon>
        <taxon>Actinoplanes</taxon>
    </lineage>
</organism>
<reference evidence="1 2" key="1">
    <citation type="journal article" date="2013" name="Antonie Van Leeuwenhoek">
        <title>Actinoplanes hulinensis sp. nov., a novel actinomycete isolated from soybean root (Glycine max (L.) Merr).</title>
        <authorList>
            <person name="Shen Y."/>
            <person name="Liu C."/>
            <person name="Wang X."/>
            <person name="Zhao J."/>
            <person name="Jia F."/>
            <person name="Zhang Y."/>
            <person name="Wang L."/>
            <person name="Yang D."/>
            <person name="Xiang W."/>
        </authorList>
    </citation>
    <scope>NUCLEOTIDE SEQUENCE [LARGE SCALE GENOMIC DNA]</scope>
    <source>
        <strain evidence="1 2">NEAU-M9</strain>
    </source>
</reference>
<dbReference type="RefSeq" id="WP_220143273.1">
    <property type="nucleotide sequence ID" value="NZ_JAHXZI010000003.1"/>
</dbReference>
<dbReference type="EMBL" id="JAHXZI010000003">
    <property type="protein sequence ID" value="MBW6433774.1"/>
    <property type="molecule type" value="Genomic_DNA"/>
</dbReference>
<dbReference type="Proteomes" id="UP001519863">
    <property type="component" value="Unassembled WGS sequence"/>
</dbReference>
<protein>
    <submittedName>
        <fullName evidence="1">Uncharacterized protein</fullName>
    </submittedName>
</protein>
<accession>A0ABS7AYZ2</accession>
<sequence>MIGGTGMEMKVKIFEKTVIARITPGGSHGGVDHRVKRAVTCTPALPPPSAEL</sequence>
<proteinExistence type="predicted"/>
<gene>
    <name evidence="1" type="ORF">KZ829_08455</name>
</gene>
<keyword evidence="2" id="KW-1185">Reference proteome</keyword>
<comment type="caution">
    <text evidence="1">The sequence shown here is derived from an EMBL/GenBank/DDBJ whole genome shotgun (WGS) entry which is preliminary data.</text>
</comment>
<evidence type="ECO:0000313" key="2">
    <source>
        <dbReference type="Proteomes" id="UP001519863"/>
    </source>
</evidence>
<evidence type="ECO:0000313" key="1">
    <source>
        <dbReference type="EMBL" id="MBW6433774.1"/>
    </source>
</evidence>
<name>A0ABS7AYZ2_9ACTN</name>